<gene>
    <name evidence="2" type="ORF">ZIOFF_004836</name>
</gene>
<evidence type="ECO:0000313" key="2">
    <source>
        <dbReference type="EMBL" id="KAG6531066.1"/>
    </source>
</evidence>
<comment type="caution">
    <text evidence="2">The sequence shown here is derived from an EMBL/GenBank/DDBJ whole genome shotgun (WGS) entry which is preliminary data.</text>
</comment>
<protein>
    <submittedName>
        <fullName evidence="2">Uncharacterized protein</fullName>
    </submittedName>
</protein>
<dbReference type="PANTHER" id="PTHR33257">
    <property type="entry name" value="OS05G0165500 PROTEIN"/>
    <property type="match status" value="1"/>
</dbReference>
<proteinExistence type="predicted"/>
<evidence type="ECO:0000313" key="3">
    <source>
        <dbReference type="Proteomes" id="UP000734854"/>
    </source>
</evidence>
<feature type="region of interest" description="Disordered" evidence="1">
    <location>
        <begin position="1"/>
        <end position="20"/>
    </location>
</feature>
<keyword evidence="3" id="KW-1185">Reference proteome</keyword>
<accession>A0A8J5I0Y5</accession>
<organism evidence="2 3">
    <name type="scientific">Zingiber officinale</name>
    <name type="common">Ginger</name>
    <name type="synonym">Amomum zingiber</name>
    <dbReference type="NCBI Taxonomy" id="94328"/>
    <lineage>
        <taxon>Eukaryota</taxon>
        <taxon>Viridiplantae</taxon>
        <taxon>Streptophyta</taxon>
        <taxon>Embryophyta</taxon>
        <taxon>Tracheophyta</taxon>
        <taxon>Spermatophyta</taxon>
        <taxon>Magnoliopsida</taxon>
        <taxon>Liliopsida</taxon>
        <taxon>Zingiberales</taxon>
        <taxon>Zingiberaceae</taxon>
        <taxon>Zingiber</taxon>
    </lineage>
</organism>
<dbReference type="EMBL" id="JACMSC010000002">
    <property type="protein sequence ID" value="KAG6531066.1"/>
    <property type="molecule type" value="Genomic_DNA"/>
</dbReference>
<evidence type="ECO:0000256" key="1">
    <source>
        <dbReference type="SAM" id="MobiDB-lite"/>
    </source>
</evidence>
<dbReference type="AlphaFoldDB" id="A0A8J5I0Y5"/>
<reference evidence="2 3" key="1">
    <citation type="submission" date="2020-08" db="EMBL/GenBank/DDBJ databases">
        <title>Plant Genome Project.</title>
        <authorList>
            <person name="Zhang R.-G."/>
        </authorList>
    </citation>
    <scope>NUCLEOTIDE SEQUENCE [LARGE SCALE GENOMIC DNA]</scope>
    <source>
        <tissue evidence="2">Rhizome</tissue>
    </source>
</reference>
<name>A0A8J5I0Y5_ZINOF</name>
<dbReference type="PANTHER" id="PTHR33257:SF4">
    <property type="entry name" value="EXPRESSED PROTEIN"/>
    <property type="match status" value="1"/>
</dbReference>
<feature type="region of interest" description="Disordered" evidence="1">
    <location>
        <begin position="41"/>
        <end position="76"/>
    </location>
</feature>
<dbReference type="Proteomes" id="UP000734854">
    <property type="component" value="Unassembled WGS sequence"/>
</dbReference>
<sequence length="123" mass="13313">MKRVGKFRSIKDTSSSFPPPCPSFPVDYGVSPCAVPFSWESQPGTPRHTHSTRTGLHPLLTPPPSYYNTNSSRSSKKKTCKSELVHIATFHCLWPFSSSSSSSSSSASSGCCRRPVVGCLSCI</sequence>